<dbReference type="GO" id="GO:0005975">
    <property type="term" value="P:carbohydrate metabolic process"/>
    <property type="evidence" value="ECO:0007669"/>
    <property type="project" value="UniProtKB-UniRule"/>
</dbReference>
<dbReference type="EMBL" id="PIPT01000001">
    <property type="protein sequence ID" value="RUO50666.1"/>
    <property type="molecule type" value="Genomic_DNA"/>
</dbReference>
<protein>
    <recommendedName>
        <fullName evidence="6 7">6-phosphogluconolactonase</fullName>
        <shortName evidence="7">6PGL</shortName>
        <ecNumber evidence="5 7">3.1.1.31</ecNumber>
    </recommendedName>
</protein>
<evidence type="ECO:0000256" key="2">
    <source>
        <dbReference type="ARBA" id="ARBA00002681"/>
    </source>
</evidence>
<keyword evidence="10" id="KW-1185">Reference proteome</keyword>
<dbReference type="Gene3D" id="3.40.50.1360">
    <property type="match status" value="1"/>
</dbReference>
<dbReference type="AlphaFoldDB" id="A0A432XPM8"/>
<dbReference type="RefSeq" id="WP_126832225.1">
    <property type="nucleotide sequence ID" value="NZ_PIPT01000001.1"/>
</dbReference>
<comment type="function">
    <text evidence="2 7">Hydrolysis of 6-phosphogluconolactone to 6-phosphogluconate.</text>
</comment>
<dbReference type="Proteomes" id="UP000286678">
    <property type="component" value="Unassembled WGS sequence"/>
</dbReference>
<evidence type="ECO:0000256" key="6">
    <source>
        <dbReference type="ARBA" id="ARBA00020337"/>
    </source>
</evidence>
<evidence type="ECO:0000256" key="3">
    <source>
        <dbReference type="ARBA" id="ARBA00004961"/>
    </source>
</evidence>
<evidence type="ECO:0000256" key="7">
    <source>
        <dbReference type="RuleBase" id="RU365095"/>
    </source>
</evidence>
<comment type="pathway">
    <text evidence="3 7">Carbohydrate degradation; pentose phosphate pathway; D-ribulose 5-phosphate from D-glucose 6-phosphate (oxidative stage): step 2/3.</text>
</comment>
<dbReference type="UniPathway" id="UPA00115">
    <property type="reaction ID" value="UER00409"/>
</dbReference>
<dbReference type="InterPro" id="IPR006148">
    <property type="entry name" value="Glc/Gal-6P_isomerase"/>
</dbReference>
<feature type="domain" description="Glucosamine/galactosamine-6-phosphate isomerase" evidence="8">
    <location>
        <begin position="11"/>
        <end position="216"/>
    </location>
</feature>
<proteinExistence type="inferred from homology"/>
<dbReference type="EC" id="3.1.1.31" evidence="5 7"/>
<dbReference type="CDD" id="cd01400">
    <property type="entry name" value="6PGL"/>
    <property type="match status" value="1"/>
</dbReference>
<gene>
    <name evidence="7 9" type="primary">pgl</name>
    <name evidence="9" type="ORF">CWE21_00750</name>
</gene>
<comment type="catalytic activity">
    <reaction evidence="1 7">
        <text>6-phospho-D-glucono-1,5-lactone + H2O = 6-phospho-D-gluconate + H(+)</text>
        <dbReference type="Rhea" id="RHEA:12556"/>
        <dbReference type="ChEBI" id="CHEBI:15377"/>
        <dbReference type="ChEBI" id="CHEBI:15378"/>
        <dbReference type="ChEBI" id="CHEBI:57955"/>
        <dbReference type="ChEBI" id="CHEBI:58759"/>
        <dbReference type="EC" id="3.1.1.31"/>
    </reaction>
</comment>
<dbReference type="SUPFAM" id="SSF100950">
    <property type="entry name" value="NagB/RpiA/CoA transferase-like"/>
    <property type="match status" value="1"/>
</dbReference>
<evidence type="ECO:0000259" key="8">
    <source>
        <dbReference type="Pfam" id="PF01182"/>
    </source>
</evidence>
<organism evidence="9 10">
    <name type="scientific">Pseudidiomarina aquimaris</name>
    <dbReference type="NCBI Taxonomy" id="641841"/>
    <lineage>
        <taxon>Bacteria</taxon>
        <taxon>Pseudomonadati</taxon>
        <taxon>Pseudomonadota</taxon>
        <taxon>Gammaproteobacteria</taxon>
        <taxon>Alteromonadales</taxon>
        <taxon>Idiomarinaceae</taxon>
        <taxon>Pseudidiomarina</taxon>
    </lineage>
</organism>
<name>A0A432XPM8_9GAMM</name>
<evidence type="ECO:0000313" key="9">
    <source>
        <dbReference type="EMBL" id="RUO50666.1"/>
    </source>
</evidence>
<evidence type="ECO:0000256" key="1">
    <source>
        <dbReference type="ARBA" id="ARBA00000832"/>
    </source>
</evidence>
<dbReference type="PANTHER" id="PTHR11054:SF0">
    <property type="entry name" value="6-PHOSPHOGLUCONOLACTONASE"/>
    <property type="match status" value="1"/>
</dbReference>
<dbReference type="InterPro" id="IPR039104">
    <property type="entry name" value="6PGL"/>
</dbReference>
<dbReference type="Pfam" id="PF01182">
    <property type="entry name" value="Glucosamine_iso"/>
    <property type="match status" value="1"/>
</dbReference>
<dbReference type="PANTHER" id="PTHR11054">
    <property type="entry name" value="6-PHOSPHOGLUCONOLACTONASE"/>
    <property type="match status" value="1"/>
</dbReference>
<reference evidence="10" key="1">
    <citation type="journal article" date="2018" name="Front. Microbiol.">
        <title>Genome-Based Analysis Reveals the Taxonomy and Diversity of the Family Idiomarinaceae.</title>
        <authorList>
            <person name="Liu Y."/>
            <person name="Lai Q."/>
            <person name="Shao Z."/>
        </authorList>
    </citation>
    <scope>NUCLEOTIDE SEQUENCE [LARGE SCALE GENOMIC DNA]</scope>
    <source>
        <strain evidence="10">SW15</strain>
    </source>
</reference>
<dbReference type="GO" id="GO:0006098">
    <property type="term" value="P:pentose-phosphate shunt"/>
    <property type="evidence" value="ECO:0007669"/>
    <property type="project" value="UniProtKB-UniPathway"/>
</dbReference>
<dbReference type="InterPro" id="IPR037171">
    <property type="entry name" value="NagB/RpiA_transferase-like"/>
</dbReference>
<accession>A0A432XPM8</accession>
<dbReference type="NCBIfam" id="TIGR01198">
    <property type="entry name" value="pgl"/>
    <property type="match status" value="1"/>
</dbReference>
<evidence type="ECO:0000256" key="4">
    <source>
        <dbReference type="ARBA" id="ARBA00010662"/>
    </source>
</evidence>
<comment type="similarity">
    <text evidence="4 7">Belongs to the glucosamine/galactosamine-6-phosphate isomerase family. 6-phosphogluconolactonase subfamily.</text>
</comment>
<evidence type="ECO:0000313" key="10">
    <source>
        <dbReference type="Proteomes" id="UP000286678"/>
    </source>
</evidence>
<dbReference type="GO" id="GO:0017057">
    <property type="term" value="F:6-phosphogluconolactonase activity"/>
    <property type="evidence" value="ECO:0007669"/>
    <property type="project" value="UniProtKB-UniRule"/>
</dbReference>
<dbReference type="InterPro" id="IPR005900">
    <property type="entry name" value="6-phosphogluconolactonase_DevB"/>
</dbReference>
<sequence>MTALVKEFNHDSDLIDQFSRQLCRELEQAVAERGHAYLVVSGGRTPVPLFERLSKQMLPWPKITILLADERWLPATDAQSNERLVRAHLLQHQAAAANFISLLTADADAADAVAQINERLAKVPRFDVVILGMGEDGHTASLFPCSAELEHALSTDDAVAAMTPTTAPHQRMTLSLSRLLNSRQIYFHLSGAGKAKVLAQALQENADFPVSWVLQQDSVPVEVMLAVPEE</sequence>
<evidence type="ECO:0000256" key="5">
    <source>
        <dbReference type="ARBA" id="ARBA00013198"/>
    </source>
</evidence>
<dbReference type="OrthoDB" id="9810967at2"/>
<keyword evidence="7" id="KW-0378">Hydrolase</keyword>
<comment type="caution">
    <text evidence="9">The sequence shown here is derived from an EMBL/GenBank/DDBJ whole genome shotgun (WGS) entry which is preliminary data.</text>
</comment>